<reference evidence="1" key="1">
    <citation type="submission" date="2022-10" db="EMBL/GenBank/DDBJ databases">
        <title>Host association and intracellularity evolved multiple times independently in the Rickettsiales.</title>
        <authorList>
            <person name="Castelli M."/>
            <person name="Nardi T."/>
            <person name="Gammuto L."/>
            <person name="Bellinzona G."/>
            <person name="Sabaneyeva E."/>
            <person name="Potekhin A."/>
            <person name="Serra V."/>
            <person name="Petroni G."/>
            <person name="Sassera D."/>
        </authorList>
    </citation>
    <scope>NUCLEOTIDE SEQUENCE [LARGE SCALE GENOMIC DNA]</scope>
    <source>
        <strain evidence="1">US_Bl 11III1</strain>
    </source>
</reference>
<dbReference type="Proteomes" id="UP001325140">
    <property type="component" value="Chromosome"/>
</dbReference>
<evidence type="ECO:0000313" key="1">
    <source>
        <dbReference type="EMBL" id="WPX98102.1"/>
    </source>
</evidence>
<name>A0ABZ0URA7_9RICK</name>
<sequence>MAYIVNEILPLSELKNITSKTSFPERRISVNKIVY</sequence>
<evidence type="ECO:0000313" key="2">
    <source>
        <dbReference type="Proteomes" id="UP001325140"/>
    </source>
</evidence>
<proteinExistence type="predicted"/>
<dbReference type="EMBL" id="CP110343">
    <property type="protein sequence ID" value="WPX98102.1"/>
    <property type="molecule type" value="Genomic_DNA"/>
</dbReference>
<protein>
    <submittedName>
        <fullName evidence="1">Uncharacterized protein</fullName>
    </submittedName>
</protein>
<organism evidence="1 2">
    <name type="scientific">Candidatus Fokinia crypta</name>
    <dbReference type="NCBI Taxonomy" id="1920990"/>
    <lineage>
        <taxon>Bacteria</taxon>
        <taxon>Pseudomonadati</taxon>
        <taxon>Pseudomonadota</taxon>
        <taxon>Alphaproteobacteria</taxon>
        <taxon>Rickettsiales</taxon>
        <taxon>Candidatus Midichloriaceae</taxon>
        <taxon>Candidatus Fokinia</taxon>
    </lineage>
</organism>
<keyword evidence="2" id="KW-1185">Reference proteome</keyword>
<accession>A0ABZ0URA7</accession>
<gene>
    <name evidence="1" type="ORF">Fokcrypt_00636</name>
</gene>